<evidence type="ECO:0000313" key="2">
    <source>
        <dbReference type="Proteomes" id="UP000324800"/>
    </source>
</evidence>
<dbReference type="EMBL" id="SNRW01005664">
    <property type="protein sequence ID" value="KAA6384632.1"/>
    <property type="molecule type" value="Genomic_DNA"/>
</dbReference>
<proteinExistence type="predicted"/>
<sequence>MESLISDNPETTQMIVNEIDFVEYTRKSLNSISLIKFKAGIKGLKVGEQHPYYQQLMDDGTIPKLIQIFKGEKDEDIHDYIAQTLAYLFKALLLPTEIKNDVIEQLKKEEYFDGLAILTENQDNHDAILANGYEKKL</sequence>
<accession>A0A5J4VPV8</accession>
<gene>
    <name evidence="1" type="ORF">EZS28_019843</name>
</gene>
<dbReference type="AlphaFoldDB" id="A0A5J4VPV8"/>
<evidence type="ECO:0000313" key="1">
    <source>
        <dbReference type="EMBL" id="KAA6384632.1"/>
    </source>
</evidence>
<protein>
    <submittedName>
        <fullName evidence="1">Uncharacterized protein</fullName>
    </submittedName>
</protein>
<reference evidence="1 2" key="1">
    <citation type="submission" date="2019-03" db="EMBL/GenBank/DDBJ databases">
        <title>Single cell metagenomics reveals metabolic interactions within the superorganism composed of flagellate Streblomastix strix and complex community of Bacteroidetes bacteria on its surface.</title>
        <authorList>
            <person name="Treitli S.C."/>
            <person name="Kolisko M."/>
            <person name="Husnik F."/>
            <person name="Keeling P."/>
            <person name="Hampl V."/>
        </authorList>
    </citation>
    <scope>NUCLEOTIDE SEQUENCE [LARGE SCALE GENOMIC DNA]</scope>
    <source>
        <strain evidence="1">ST1C</strain>
    </source>
</reference>
<name>A0A5J4VPV8_9EUKA</name>
<dbReference type="Proteomes" id="UP000324800">
    <property type="component" value="Unassembled WGS sequence"/>
</dbReference>
<organism evidence="1 2">
    <name type="scientific">Streblomastix strix</name>
    <dbReference type="NCBI Taxonomy" id="222440"/>
    <lineage>
        <taxon>Eukaryota</taxon>
        <taxon>Metamonada</taxon>
        <taxon>Preaxostyla</taxon>
        <taxon>Oxymonadida</taxon>
        <taxon>Streblomastigidae</taxon>
        <taxon>Streblomastix</taxon>
    </lineage>
</organism>
<comment type="caution">
    <text evidence="1">The sequence shown here is derived from an EMBL/GenBank/DDBJ whole genome shotgun (WGS) entry which is preliminary data.</text>
</comment>